<dbReference type="EMBL" id="VFMO01000001">
    <property type="protein sequence ID" value="TQJ14248.1"/>
    <property type="molecule type" value="Genomic_DNA"/>
</dbReference>
<reference evidence="10 11" key="1">
    <citation type="submission" date="2019-06" db="EMBL/GenBank/DDBJ databases">
        <title>Sequencing the genomes of 1000 actinobacteria strains.</title>
        <authorList>
            <person name="Klenk H.-P."/>
        </authorList>
    </citation>
    <scope>NUCLEOTIDE SEQUENCE [LARGE SCALE GENOMIC DNA]</scope>
    <source>
        <strain evidence="10 11">DSM 19828</strain>
    </source>
</reference>
<evidence type="ECO:0000256" key="3">
    <source>
        <dbReference type="ARBA" id="ARBA00022722"/>
    </source>
</evidence>
<evidence type="ECO:0000259" key="9">
    <source>
        <dbReference type="Pfam" id="PF03372"/>
    </source>
</evidence>
<evidence type="ECO:0000256" key="1">
    <source>
        <dbReference type="ARBA" id="ARBA00001936"/>
    </source>
</evidence>
<keyword evidence="6 10" id="KW-0378">Hydrolase</keyword>
<evidence type="ECO:0000313" key="10">
    <source>
        <dbReference type="EMBL" id="TQJ14248.1"/>
    </source>
</evidence>
<dbReference type="OrthoDB" id="3820230at2"/>
<dbReference type="InterPro" id="IPR036691">
    <property type="entry name" value="Endo/exonu/phosph_ase_sf"/>
</dbReference>
<dbReference type="GO" id="GO:0006281">
    <property type="term" value="P:DNA repair"/>
    <property type="evidence" value="ECO:0007669"/>
    <property type="project" value="UniProtKB-KW"/>
</dbReference>
<accession>A0A542EFZ6</accession>
<dbReference type="Gene3D" id="3.60.10.10">
    <property type="entry name" value="Endonuclease/exonuclease/phosphatase"/>
    <property type="match status" value="1"/>
</dbReference>
<evidence type="ECO:0000256" key="4">
    <source>
        <dbReference type="ARBA" id="ARBA00022723"/>
    </source>
</evidence>
<feature type="domain" description="Endonuclease/exonuclease/phosphatase" evidence="9">
    <location>
        <begin position="10"/>
        <end position="216"/>
    </location>
</feature>
<dbReference type="Pfam" id="PF03372">
    <property type="entry name" value="Exo_endo_phos"/>
    <property type="match status" value="1"/>
</dbReference>
<dbReference type="InterPro" id="IPR005135">
    <property type="entry name" value="Endo/exonuclease/phosphatase"/>
</dbReference>
<keyword evidence="5" id="KW-0227">DNA damage</keyword>
<evidence type="ECO:0000256" key="2">
    <source>
        <dbReference type="ARBA" id="ARBA00001946"/>
    </source>
</evidence>
<dbReference type="AlphaFoldDB" id="A0A542EFZ6"/>
<sequence length="230" mass="25453">MRAAHTLRVVSYNVRAFKDDTDALKEIIRLMEPDVLLVQEAPRHPLSGHRIARFAADIGMTWANGKRGWMSTTLLTSLRVHVHDSVHRNLEVRKGDEPRGYALATISLPGHSPLHVASLHMSLRSDERKPQAAAVMSVLQPDVIPAIIGGDLNETPGHDVWKMFGETLHEATLDEFTFPSKAPVKRIDAIFASASLPHSRPVFSLDPAKLARATDHLPLYVDFDLSSLAL</sequence>
<comment type="caution">
    <text evidence="10">The sequence shown here is derived from an EMBL/GenBank/DDBJ whole genome shotgun (WGS) entry which is preliminary data.</text>
</comment>
<keyword evidence="7" id="KW-0460">Magnesium</keyword>
<name>A0A542EFZ6_9MICO</name>
<evidence type="ECO:0000256" key="7">
    <source>
        <dbReference type="ARBA" id="ARBA00022842"/>
    </source>
</evidence>
<evidence type="ECO:0000256" key="8">
    <source>
        <dbReference type="ARBA" id="ARBA00023204"/>
    </source>
</evidence>
<keyword evidence="10" id="KW-0269">Exonuclease</keyword>
<dbReference type="Proteomes" id="UP000320806">
    <property type="component" value="Unassembled WGS sequence"/>
</dbReference>
<gene>
    <name evidence="10" type="ORF">FB459_1696</name>
</gene>
<organism evidence="10 11">
    <name type="scientific">Yimella lutea</name>
    <dbReference type="NCBI Taxonomy" id="587872"/>
    <lineage>
        <taxon>Bacteria</taxon>
        <taxon>Bacillati</taxon>
        <taxon>Actinomycetota</taxon>
        <taxon>Actinomycetes</taxon>
        <taxon>Micrococcales</taxon>
        <taxon>Dermacoccaceae</taxon>
        <taxon>Yimella</taxon>
    </lineage>
</organism>
<dbReference type="GO" id="GO:0004519">
    <property type="term" value="F:endonuclease activity"/>
    <property type="evidence" value="ECO:0007669"/>
    <property type="project" value="UniProtKB-KW"/>
</dbReference>
<dbReference type="GO" id="GO:0004527">
    <property type="term" value="F:exonuclease activity"/>
    <property type="evidence" value="ECO:0007669"/>
    <property type="project" value="UniProtKB-KW"/>
</dbReference>
<keyword evidence="11" id="KW-1185">Reference proteome</keyword>
<evidence type="ECO:0000313" key="11">
    <source>
        <dbReference type="Proteomes" id="UP000320806"/>
    </source>
</evidence>
<comment type="cofactor">
    <cofactor evidence="2">
        <name>Mg(2+)</name>
        <dbReference type="ChEBI" id="CHEBI:18420"/>
    </cofactor>
</comment>
<keyword evidence="10" id="KW-0255">Endonuclease</keyword>
<protein>
    <submittedName>
        <fullName evidence="10">Endonuclease/exonuclease/phosphatase family metal-dependent hydrolase</fullName>
    </submittedName>
</protein>
<dbReference type="SUPFAM" id="SSF56219">
    <property type="entry name" value="DNase I-like"/>
    <property type="match status" value="1"/>
</dbReference>
<keyword evidence="4" id="KW-0479">Metal-binding</keyword>
<keyword evidence="8" id="KW-0234">DNA repair</keyword>
<dbReference type="InterPro" id="IPR051547">
    <property type="entry name" value="TDP2-like"/>
</dbReference>
<comment type="cofactor">
    <cofactor evidence="1">
        <name>Mn(2+)</name>
        <dbReference type="ChEBI" id="CHEBI:29035"/>
    </cofactor>
</comment>
<dbReference type="GO" id="GO:0046872">
    <property type="term" value="F:metal ion binding"/>
    <property type="evidence" value="ECO:0007669"/>
    <property type="project" value="UniProtKB-KW"/>
</dbReference>
<keyword evidence="3" id="KW-0540">Nuclease</keyword>
<dbReference type="PANTHER" id="PTHR15822">
    <property type="entry name" value="TRAF AND TNF RECEPTOR-ASSOCIATED PROTEIN"/>
    <property type="match status" value="1"/>
</dbReference>
<dbReference type="RefSeq" id="WP_141928109.1">
    <property type="nucleotide sequence ID" value="NZ_BAABCI010000034.1"/>
</dbReference>
<evidence type="ECO:0000256" key="5">
    <source>
        <dbReference type="ARBA" id="ARBA00022763"/>
    </source>
</evidence>
<proteinExistence type="predicted"/>
<evidence type="ECO:0000256" key="6">
    <source>
        <dbReference type="ARBA" id="ARBA00022801"/>
    </source>
</evidence>
<dbReference type="PANTHER" id="PTHR15822:SF4">
    <property type="entry name" value="TYROSYL-DNA PHOSPHODIESTERASE 2"/>
    <property type="match status" value="1"/>
</dbReference>